<sequence>MDEANFNRHVLLDDTVAWHSADYCWGSGYVTTEGGSSQWNVPMWREVRSHAVVADYALQGSGLALTVTRTGGNCLTERYEWRNVTARPVVITGLGISTPFNDRYPDAARALDECVNAHVFAGGAWAWVLAKPMDGLGNRLGLIVREGAINAYAVDTRNHVTYSDVRGHIMLEVTDRALNPGAFGGQQDITLSPGEVYTLVWEIGWYASDEEFLAATKAPAKFSALRVELGGRIEVSTTLPVTALDGGLTVSHTSSGALLISDVPGVHQVAIGEGKQRSHTEVLFHKSLRQTVNDRVRYILNHQVAYERNGKLAGAMVATDIRTGRHVIDPSWNDWSDGSERIAMPVLVQRSLNMGFLDADLSVPAQHAADAWRDFAEAELIDSAGSCRRGSGQQPSEFGGRLYDVSWFVDFYTEHYRASADRHDLDMAVKMMDRAAYLGGEKFLCIEFAENTAAVSKLLEESGRSADAERIRSRVIASADYFLEVGRALPYHEVSYEQSMAAPLVSLLLQAYYFTGRREYLDGAKERLRWLLSFGGPQPDCRLRDIGIRHWDGYWFGINRQFGDVFPHYWSVLTAEVLARLPQSERTEETQRTALGIFKANLANINADGSATCAYLFPSHVDGRAMSQADPLANDQDWALNIWMRMIREEGFPEA</sequence>
<dbReference type="Proteomes" id="UP000030625">
    <property type="component" value="Chromosome"/>
</dbReference>
<organism evidence="1 2">
    <name type="scientific">Bifidobacterium catenulatum PV20-2</name>
    <dbReference type="NCBI Taxonomy" id="1447716"/>
    <lineage>
        <taxon>Bacteria</taxon>
        <taxon>Bacillati</taxon>
        <taxon>Actinomycetota</taxon>
        <taxon>Actinomycetes</taxon>
        <taxon>Bifidobacteriales</taxon>
        <taxon>Bifidobacteriaceae</taxon>
        <taxon>Bifidobacterium</taxon>
    </lineage>
</organism>
<dbReference type="STRING" id="1447716.AH68_02640"/>
<evidence type="ECO:0000313" key="2">
    <source>
        <dbReference type="Proteomes" id="UP000030625"/>
    </source>
</evidence>
<dbReference type="KEGG" id="bka:AH68_02640"/>
<reference evidence="1 2" key="1">
    <citation type="journal article" date="2015" name="Genome Announc.">
        <title>Complete and Assembled Genome Sequence of Bifidobacterium kashiwanohense PV20-2, Isolated from the Feces of an Anemic Kenyan Infant.</title>
        <authorList>
            <person name="Vazquez-Gutierrez P."/>
            <person name="Lacroix C."/>
            <person name="Chassard C."/>
            <person name="Klumpp J."/>
            <person name="Jans C."/>
            <person name="Stevens M.J."/>
        </authorList>
    </citation>
    <scope>NUCLEOTIDE SEQUENCE [LARGE SCALE GENOMIC DNA]</scope>
    <source>
        <strain evidence="1 2">PV20-2</strain>
    </source>
</reference>
<protein>
    <recommendedName>
        <fullName evidence="3">Six-hairpin glycosidase</fullName>
    </recommendedName>
</protein>
<dbReference type="OrthoDB" id="1991740at2"/>
<evidence type="ECO:0008006" key="3">
    <source>
        <dbReference type="Google" id="ProtNLM"/>
    </source>
</evidence>
<accession>A0A0A7I1G9</accession>
<proteinExistence type="predicted"/>
<gene>
    <name evidence="1" type="ORF">AH68_02640</name>
</gene>
<name>A0A0A7I1G9_9BIFI</name>
<dbReference type="HOGENOM" id="CLU_014083_0_0_11"/>
<dbReference type="AlphaFoldDB" id="A0A0A7I1G9"/>
<evidence type="ECO:0000313" key="1">
    <source>
        <dbReference type="EMBL" id="AIZ14123.1"/>
    </source>
</evidence>
<dbReference type="EMBL" id="CP007456">
    <property type="protein sequence ID" value="AIZ14123.1"/>
    <property type="molecule type" value="Genomic_DNA"/>
</dbReference>